<dbReference type="KEGG" id="ssm:Spirs_3694"/>
<dbReference type="AlphaFoldDB" id="E1R7S5"/>
<dbReference type="PROSITE" id="PS51257">
    <property type="entry name" value="PROKAR_LIPOPROTEIN"/>
    <property type="match status" value="1"/>
</dbReference>
<dbReference type="InterPro" id="IPR005135">
    <property type="entry name" value="Endo/exonuclease/phosphatase"/>
</dbReference>
<organism evidence="2 3">
    <name type="scientific">Sediminispirochaeta smaragdinae (strain DSM 11293 / JCM 15392 / SEBR 4228)</name>
    <name type="common">Spirochaeta smaragdinae</name>
    <dbReference type="NCBI Taxonomy" id="573413"/>
    <lineage>
        <taxon>Bacteria</taxon>
        <taxon>Pseudomonadati</taxon>
        <taxon>Spirochaetota</taxon>
        <taxon>Spirochaetia</taxon>
        <taxon>Spirochaetales</taxon>
        <taxon>Spirochaetaceae</taxon>
        <taxon>Sediminispirochaeta</taxon>
    </lineage>
</organism>
<sequence>MKEGKITILSFEFFVFAMAVFLSSCTGCSWPTESRRDDRISLMSWNVQNVFDARDDGTEYPEFDPASGWGLGDYRGRLASLSEVIRLAVPGGADVVMLMEIEHGGVLDDLANDYVQGLGYDYWAASQGADSAVQLGILSRFPIRKARSRSIHLPSSPSLRPIFEVELEMEEGEPLFLFVCHWKSKSGGAEDTEPLRIASASLVRKRIQELEGRQVIVVGDLNEAWNEWDLVGGAYQTALLPVSAKRQSGELENGGVLFDEAEGLWISGDREDAGADGCGLPLYTPWPSCDCNGSYYYRGGWEGIDHMLFSAALVDGRGIDLDSFSVAAEAPWCDEDGIPVSYRMRDGYGYSDHLPIVATLRSE</sequence>
<name>E1R7S5_SEDSS</name>
<dbReference type="Pfam" id="PF19580">
    <property type="entry name" value="Exo_endo_phos_3"/>
    <property type="match status" value="1"/>
</dbReference>
<dbReference type="EMBL" id="CP002116">
    <property type="protein sequence ID" value="ADK82780.1"/>
    <property type="molecule type" value="Genomic_DNA"/>
</dbReference>
<evidence type="ECO:0000313" key="2">
    <source>
        <dbReference type="EMBL" id="ADK82780.1"/>
    </source>
</evidence>
<dbReference type="SUPFAM" id="SSF56219">
    <property type="entry name" value="DNase I-like"/>
    <property type="match status" value="1"/>
</dbReference>
<dbReference type="STRING" id="573413.Spirs_3694"/>
<keyword evidence="2" id="KW-0378">Hydrolase</keyword>
<evidence type="ECO:0000313" key="3">
    <source>
        <dbReference type="Proteomes" id="UP000002318"/>
    </source>
</evidence>
<dbReference type="InterPro" id="IPR036691">
    <property type="entry name" value="Endo/exonu/phosph_ase_sf"/>
</dbReference>
<evidence type="ECO:0000259" key="1">
    <source>
        <dbReference type="Pfam" id="PF19580"/>
    </source>
</evidence>
<dbReference type="HOGENOM" id="CLU_058239_0_0_12"/>
<proteinExistence type="predicted"/>
<protein>
    <submittedName>
        <fullName evidence="2">Endonuclease/exonuclease/phosphatase</fullName>
    </submittedName>
</protein>
<gene>
    <name evidence="2" type="ordered locus">Spirs_3694</name>
</gene>
<dbReference type="OrthoDB" id="184983at2"/>
<keyword evidence="2" id="KW-0255">Endonuclease</keyword>
<dbReference type="Proteomes" id="UP000002318">
    <property type="component" value="Chromosome"/>
</dbReference>
<dbReference type="eggNOG" id="COG3568">
    <property type="taxonomic scope" value="Bacteria"/>
</dbReference>
<dbReference type="RefSeq" id="WP_013256239.1">
    <property type="nucleotide sequence ID" value="NC_014364.1"/>
</dbReference>
<dbReference type="GO" id="GO:0004519">
    <property type="term" value="F:endonuclease activity"/>
    <property type="evidence" value="ECO:0007669"/>
    <property type="project" value="UniProtKB-KW"/>
</dbReference>
<reference evidence="2 3" key="1">
    <citation type="journal article" date="2010" name="Stand. Genomic Sci.">
        <title>Complete genome sequence of Spirochaeta smaragdinae type strain (SEBR 4228).</title>
        <authorList>
            <person name="Mavromatis K."/>
            <person name="Yasawong M."/>
            <person name="Chertkov O."/>
            <person name="Lapidus A."/>
            <person name="Lucas S."/>
            <person name="Nolan M."/>
            <person name="Del Rio T.G."/>
            <person name="Tice H."/>
            <person name="Cheng J.F."/>
            <person name="Pitluck S."/>
            <person name="Liolios K."/>
            <person name="Ivanova N."/>
            <person name="Tapia R."/>
            <person name="Han C."/>
            <person name="Bruce D."/>
            <person name="Goodwin L."/>
            <person name="Pati A."/>
            <person name="Chen A."/>
            <person name="Palaniappan K."/>
            <person name="Land M."/>
            <person name="Hauser L."/>
            <person name="Chang Y.J."/>
            <person name="Jeffries C.D."/>
            <person name="Detter J.C."/>
            <person name="Rohde M."/>
            <person name="Brambilla E."/>
            <person name="Spring S."/>
            <person name="Goker M."/>
            <person name="Sikorski J."/>
            <person name="Woyke T."/>
            <person name="Bristow J."/>
            <person name="Eisen J.A."/>
            <person name="Markowitz V."/>
            <person name="Hugenholtz P."/>
            <person name="Klenk H.P."/>
            <person name="Kyrpides N.C."/>
        </authorList>
    </citation>
    <scope>NUCLEOTIDE SEQUENCE [LARGE SCALE GENOMIC DNA]</scope>
    <source>
        <strain evidence="3">DSM 11293 / JCM 15392 / SEBR 4228</strain>
    </source>
</reference>
<keyword evidence="2" id="KW-0540">Nuclease</keyword>
<accession>E1R7S5</accession>
<dbReference type="Gene3D" id="3.60.10.10">
    <property type="entry name" value="Endonuclease/exonuclease/phosphatase"/>
    <property type="match status" value="1"/>
</dbReference>
<feature type="domain" description="Endonuclease/exonuclease/phosphatase" evidence="1">
    <location>
        <begin position="43"/>
        <end position="227"/>
    </location>
</feature>
<dbReference type="PANTHER" id="PTHR42834:SF1">
    <property type="entry name" value="ENDONUCLEASE_EXONUCLEASE_PHOSPHATASE FAMILY PROTEIN (AFU_ORTHOLOGUE AFUA_3G09210)"/>
    <property type="match status" value="1"/>
</dbReference>
<dbReference type="PANTHER" id="PTHR42834">
    <property type="entry name" value="ENDONUCLEASE/EXONUCLEASE/PHOSPHATASE FAMILY PROTEIN (AFU_ORTHOLOGUE AFUA_3G09210)"/>
    <property type="match status" value="1"/>
</dbReference>
<keyword evidence="3" id="KW-1185">Reference proteome</keyword>